<evidence type="ECO:0000313" key="2">
    <source>
        <dbReference type="EMBL" id="QJT05026.1"/>
    </source>
</evidence>
<feature type="transmembrane region" description="Helical" evidence="1">
    <location>
        <begin position="376"/>
        <end position="392"/>
    </location>
</feature>
<feature type="transmembrane region" description="Helical" evidence="1">
    <location>
        <begin position="38"/>
        <end position="59"/>
    </location>
</feature>
<feature type="transmembrane region" description="Helical" evidence="1">
    <location>
        <begin position="261"/>
        <end position="287"/>
    </location>
</feature>
<keyword evidence="1" id="KW-0472">Membrane</keyword>
<evidence type="ECO:0008006" key="4">
    <source>
        <dbReference type="Google" id="ProtNLM"/>
    </source>
</evidence>
<evidence type="ECO:0000256" key="1">
    <source>
        <dbReference type="SAM" id="Phobius"/>
    </source>
</evidence>
<feature type="transmembrane region" description="Helical" evidence="1">
    <location>
        <begin position="314"/>
        <end position="333"/>
    </location>
</feature>
<proteinExistence type="predicted"/>
<reference evidence="2" key="1">
    <citation type="submission" date="2020-03" db="EMBL/GenBank/DDBJ databases">
        <title>Molecular networking-based the target discovery of potent antiproliferative macrolactams: 5/6/7/16 polycyclic ansamycins and glycosylated trienomycin from Streptomyces cacaoi subsp. asoensis.</title>
        <authorList>
            <person name="Liu L.-L."/>
        </authorList>
    </citation>
    <scope>NUCLEOTIDE SEQUENCE [LARGE SCALE GENOMIC DNA]</scope>
    <source>
        <strain evidence="2">H2S5</strain>
    </source>
</reference>
<sequence>MPESGVPADAELEALRARITALEEERTRRPTHHRVRSIVAVVLIVLGCVLAPLGVVAAWTSSIVGDTGRYVDTVRPLASDKDIQNAAATRVTNAVMGRLDLTALLQDAVPAQRPLLEKALGRLGPALEDAVRSFVHDKAQAVVASDAFERIWTDANRRIHSAVEKALTGSGGGAVKIENDTVTVDLAPVVDQVKQRLVDSGMTVAGKIPEIHTNFTVVRSEDIGKVKTYFRLLQLAGFWLPVIAVLLVAAGVLLSAHRRRVLIVAALCFAFATLLLGVALTVFRVVYLDALPAGVSQPAAGSVYDTLTRFLRTSVRSVVALGVVIALAAWLTGPGRHAALVRRLWHSGVGAVRATADHAGLRTGPVGPFVDRYRTWITWILAAGAVLAFLLWPYPTGWVVVGLALALLFALGIVDFLATRPHRKDSPA</sequence>
<keyword evidence="3" id="KW-1185">Reference proteome</keyword>
<evidence type="ECO:0000313" key="3">
    <source>
        <dbReference type="Proteomes" id="UP000502665"/>
    </source>
</evidence>
<accession>A0A6M4X455</accession>
<protein>
    <recommendedName>
        <fullName evidence="4">Integral membrane protein</fullName>
    </recommendedName>
</protein>
<dbReference type="RefSeq" id="WP_171400350.1">
    <property type="nucleotide sequence ID" value="NZ_CP049838.1"/>
</dbReference>
<keyword evidence="1" id="KW-1133">Transmembrane helix</keyword>
<name>A0A6M4X455_9ACTN</name>
<feature type="transmembrane region" description="Helical" evidence="1">
    <location>
        <begin position="398"/>
        <end position="418"/>
    </location>
</feature>
<dbReference type="AlphaFoldDB" id="A0A6M4X455"/>
<dbReference type="EMBL" id="CP049838">
    <property type="protein sequence ID" value="QJT05026.1"/>
    <property type="molecule type" value="Genomic_DNA"/>
</dbReference>
<keyword evidence="1" id="KW-0812">Transmembrane</keyword>
<gene>
    <name evidence="2" type="ORF">G9272_35910</name>
</gene>
<feature type="transmembrane region" description="Helical" evidence="1">
    <location>
        <begin position="232"/>
        <end position="254"/>
    </location>
</feature>
<dbReference type="Proteomes" id="UP000502665">
    <property type="component" value="Chromosome"/>
</dbReference>
<organism evidence="2 3">
    <name type="scientific">Streptomyces asoensis</name>
    <dbReference type="NCBI Taxonomy" id="249586"/>
    <lineage>
        <taxon>Bacteria</taxon>
        <taxon>Bacillati</taxon>
        <taxon>Actinomycetota</taxon>
        <taxon>Actinomycetes</taxon>
        <taxon>Kitasatosporales</taxon>
        <taxon>Streptomycetaceae</taxon>
        <taxon>Streptomyces</taxon>
    </lineage>
</organism>